<name>A0A0B2JUG3_9FIRM</name>
<evidence type="ECO:0000313" key="1">
    <source>
        <dbReference type="EMBL" id="KHM51294.1"/>
    </source>
</evidence>
<evidence type="ECO:0000313" key="2">
    <source>
        <dbReference type="Proteomes" id="UP000030993"/>
    </source>
</evidence>
<dbReference type="RefSeq" id="WP_039210686.1">
    <property type="nucleotide sequence ID" value="NZ_DFHJ01000022.1"/>
</dbReference>
<dbReference type="STRING" id="82374.NZ47_11125"/>
<evidence type="ECO:0008006" key="3">
    <source>
        <dbReference type="Google" id="ProtNLM"/>
    </source>
</evidence>
<keyword evidence="2" id="KW-1185">Reference proteome</keyword>
<sequence>MTHFMPMEEDNDTTNSERQHEIIVLRKKVMTAEQYRIEGSETISIAEAKERLYRRYKQNK</sequence>
<reference evidence="1 2" key="1">
    <citation type="journal article" date="2013" name="PLoS ONE">
        <title>Identification and characterization of three novel lipases belonging to families II and V from Anaerovibrio lipolyticus 5ST.</title>
        <authorList>
            <person name="Prive F."/>
            <person name="Kaderbhai N.N."/>
            <person name="Girdwood S."/>
            <person name="Worgan H.J."/>
            <person name="Pinloche E."/>
            <person name="Scollan N.D."/>
            <person name="Huws S.A."/>
            <person name="Newbold C.J."/>
        </authorList>
    </citation>
    <scope>NUCLEOTIDE SEQUENCE [LARGE SCALE GENOMIC DNA]</scope>
    <source>
        <strain evidence="1 2">5S</strain>
    </source>
</reference>
<comment type="caution">
    <text evidence="1">The sequence shown here is derived from an EMBL/GenBank/DDBJ whole genome shotgun (WGS) entry which is preliminary data.</text>
</comment>
<dbReference type="Proteomes" id="UP000030993">
    <property type="component" value="Unassembled WGS sequence"/>
</dbReference>
<protein>
    <recommendedName>
        <fullName evidence="3">Prevent-host-death protein</fullName>
    </recommendedName>
</protein>
<dbReference type="AlphaFoldDB" id="A0A0B2JUG3"/>
<gene>
    <name evidence="1" type="ORF">NZ47_11125</name>
</gene>
<proteinExistence type="predicted"/>
<dbReference type="EMBL" id="JSCE01000209">
    <property type="protein sequence ID" value="KHM51294.1"/>
    <property type="molecule type" value="Genomic_DNA"/>
</dbReference>
<accession>A0A0B2JUG3</accession>
<organism evidence="1 2">
    <name type="scientific">Anaerovibrio lipolyticus</name>
    <dbReference type="NCBI Taxonomy" id="82374"/>
    <lineage>
        <taxon>Bacteria</taxon>
        <taxon>Bacillati</taxon>
        <taxon>Bacillota</taxon>
        <taxon>Negativicutes</taxon>
        <taxon>Selenomonadales</taxon>
        <taxon>Selenomonadaceae</taxon>
        <taxon>Anaerovibrio</taxon>
    </lineage>
</organism>